<name>K9GWZ3_9PROT</name>
<dbReference type="PATRIC" id="fig|1238182.3.peg.2122"/>
<dbReference type="Proteomes" id="UP000009881">
    <property type="component" value="Unassembled WGS sequence"/>
</dbReference>
<comment type="caution">
    <text evidence="3">The sequence shown here is derived from an EMBL/GenBank/DDBJ whole genome shotgun (WGS) entry which is preliminary data.</text>
</comment>
<evidence type="ECO:0000313" key="3">
    <source>
        <dbReference type="EMBL" id="EKV30500.1"/>
    </source>
</evidence>
<feature type="chain" id="PRO_5003929516" description="Lipoprotein SmpA/OmlA domain-containing protein" evidence="2">
    <location>
        <begin position="23"/>
        <end position="136"/>
    </location>
</feature>
<keyword evidence="4" id="KW-1185">Reference proteome</keyword>
<dbReference type="eggNOG" id="COG2913">
    <property type="taxonomic scope" value="Bacteria"/>
</dbReference>
<feature type="signal peptide" evidence="2">
    <location>
        <begin position="1"/>
        <end position="22"/>
    </location>
</feature>
<evidence type="ECO:0000256" key="2">
    <source>
        <dbReference type="SAM" id="SignalP"/>
    </source>
</evidence>
<protein>
    <recommendedName>
        <fullName evidence="5">Lipoprotein SmpA/OmlA domain-containing protein</fullName>
    </recommendedName>
</protein>
<dbReference type="Gene3D" id="3.30.1450.10">
    <property type="match status" value="1"/>
</dbReference>
<evidence type="ECO:0008006" key="5">
    <source>
        <dbReference type="Google" id="ProtNLM"/>
    </source>
</evidence>
<dbReference type="RefSeq" id="WP_009540567.1">
    <property type="nucleotide sequence ID" value="NZ_ANHY01000008.1"/>
</dbReference>
<dbReference type="InterPro" id="IPR037873">
    <property type="entry name" value="BamE-like"/>
</dbReference>
<gene>
    <name evidence="3" type="ORF">C882_4459</name>
</gene>
<reference evidence="3 4" key="1">
    <citation type="journal article" date="2013" name="Genome Announc.">
        <title>Draft Genome Sequence of an Alphaproteobacterium, Caenispirillum salinarum AK4(T), Isolated from a Solar Saltern.</title>
        <authorList>
            <person name="Khatri I."/>
            <person name="Singh A."/>
            <person name="Korpole S."/>
            <person name="Pinnaka A.K."/>
            <person name="Subramanian S."/>
        </authorList>
    </citation>
    <scope>NUCLEOTIDE SEQUENCE [LARGE SCALE GENOMIC DNA]</scope>
    <source>
        <strain evidence="3 4">AK4</strain>
    </source>
</reference>
<evidence type="ECO:0000313" key="4">
    <source>
        <dbReference type="Proteomes" id="UP000009881"/>
    </source>
</evidence>
<dbReference type="PROSITE" id="PS51257">
    <property type="entry name" value="PROKAR_LIPOPROTEIN"/>
    <property type="match status" value="1"/>
</dbReference>
<keyword evidence="1 2" id="KW-0732">Signal</keyword>
<sequence>MKTRFALCVPVVLLALTGCMTAGQHRDAVRDDAGDRLTAGTVQREIHVGMSSAEVVEVLGAPNMVTTDEQRREAWVWDKISTDRAYSRSSGYGTMLIIGGASNAGADSTSQRTLTVIVKFDEAGKVRDFAYRQSSF</sequence>
<dbReference type="OrthoDB" id="9795390at2"/>
<evidence type="ECO:0000256" key="1">
    <source>
        <dbReference type="ARBA" id="ARBA00022729"/>
    </source>
</evidence>
<organism evidence="3 4">
    <name type="scientific">Caenispirillum salinarum AK4</name>
    <dbReference type="NCBI Taxonomy" id="1238182"/>
    <lineage>
        <taxon>Bacteria</taxon>
        <taxon>Pseudomonadati</taxon>
        <taxon>Pseudomonadota</taxon>
        <taxon>Alphaproteobacteria</taxon>
        <taxon>Rhodospirillales</taxon>
        <taxon>Novispirillaceae</taxon>
        <taxon>Caenispirillum</taxon>
    </lineage>
</organism>
<proteinExistence type="predicted"/>
<dbReference type="AlphaFoldDB" id="K9GWZ3"/>
<dbReference type="EMBL" id="ANHY01000008">
    <property type="protein sequence ID" value="EKV30500.1"/>
    <property type="molecule type" value="Genomic_DNA"/>
</dbReference>
<dbReference type="STRING" id="1238182.C882_4459"/>
<accession>K9GWZ3</accession>